<dbReference type="EMBL" id="CP071448">
    <property type="protein sequence ID" value="QSW87626.1"/>
    <property type="molecule type" value="Genomic_DNA"/>
</dbReference>
<dbReference type="Proteomes" id="UP000663440">
    <property type="component" value="Chromosome"/>
</dbReference>
<dbReference type="InterPro" id="IPR000182">
    <property type="entry name" value="GNAT_dom"/>
</dbReference>
<keyword evidence="3" id="KW-1185">Reference proteome</keyword>
<proteinExistence type="predicted"/>
<dbReference type="SUPFAM" id="SSF55729">
    <property type="entry name" value="Acyl-CoA N-acyltransferases (Nat)"/>
    <property type="match status" value="1"/>
</dbReference>
<dbReference type="Pfam" id="PF13302">
    <property type="entry name" value="Acetyltransf_3"/>
    <property type="match status" value="1"/>
</dbReference>
<dbReference type="PANTHER" id="PTHR43610:SF1">
    <property type="entry name" value="N-ACETYLTRANSFERASE DOMAIN-CONTAINING PROTEIN"/>
    <property type="match status" value="1"/>
</dbReference>
<evidence type="ECO:0000313" key="3">
    <source>
        <dbReference type="Proteomes" id="UP000663440"/>
    </source>
</evidence>
<dbReference type="PANTHER" id="PTHR43610">
    <property type="entry name" value="BLL6696 PROTEIN"/>
    <property type="match status" value="1"/>
</dbReference>
<feature type="domain" description="N-acetyltransferase" evidence="1">
    <location>
        <begin position="14"/>
        <end position="172"/>
    </location>
</feature>
<name>A0ABX7QB07_9FLAO</name>
<evidence type="ECO:0000259" key="1">
    <source>
        <dbReference type="PROSITE" id="PS51186"/>
    </source>
</evidence>
<evidence type="ECO:0000313" key="2">
    <source>
        <dbReference type="EMBL" id="QSW87626.1"/>
    </source>
</evidence>
<accession>A0ABX7QB07</accession>
<dbReference type="InterPro" id="IPR016181">
    <property type="entry name" value="Acyl_CoA_acyltransferase"/>
</dbReference>
<dbReference type="RefSeq" id="WP_207294852.1">
    <property type="nucleotide sequence ID" value="NZ_CP071448.1"/>
</dbReference>
<protein>
    <submittedName>
        <fullName evidence="2">GNAT family N-acetyltransferase</fullName>
    </submittedName>
</protein>
<dbReference type="PROSITE" id="PS51186">
    <property type="entry name" value="GNAT"/>
    <property type="match status" value="1"/>
</dbReference>
<reference evidence="2 3" key="1">
    <citation type="submission" date="2021-03" db="EMBL/GenBank/DDBJ databases">
        <title>Flavobacterium kribbensis sp. nov, an endophytic bacteria, isolated from soybean.</title>
        <authorList>
            <person name="Lee J."/>
            <person name="Seo J."/>
        </authorList>
    </citation>
    <scope>NUCLEOTIDE SEQUENCE [LARGE SCALE GENOMIC DNA]</scope>
    <source>
        <strain evidence="2 3">BB8</strain>
    </source>
</reference>
<gene>
    <name evidence="2" type="ORF">J0383_15190</name>
</gene>
<dbReference type="Gene3D" id="3.40.630.30">
    <property type="match status" value="1"/>
</dbReference>
<organism evidence="2 3">
    <name type="scientific">Flavobacterium endoglycinae</name>
    <dbReference type="NCBI Taxonomy" id="2816357"/>
    <lineage>
        <taxon>Bacteria</taxon>
        <taxon>Pseudomonadati</taxon>
        <taxon>Bacteroidota</taxon>
        <taxon>Flavobacteriia</taxon>
        <taxon>Flavobacteriales</taxon>
        <taxon>Flavobacteriaceae</taxon>
        <taxon>Flavobacterium</taxon>
    </lineage>
</organism>
<sequence length="175" mass="20425">MNFNLQPVLENDLCVLHPLEEKDFDALYEVASDPKIWEQHPNKDRWKKEVFEKFFEGAIQSKGAFKITDKETGKVIGSTRFYDYSAEDDCVFIGYTFYSVACWGKGFNLSVKKTMLDYLFNYVSKVRFHIGAENVRSQIAISRLGAQKIAEEEVAYFGEKPKLNFVYEIEKKNWK</sequence>